<dbReference type="GeneID" id="95494598"/>
<dbReference type="Proteomes" id="UP001432312">
    <property type="component" value="Chromosome"/>
</dbReference>
<gene>
    <name evidence="2" type="ORF">OHA91_01145</name>
</gene>
<accession>A0ABZ1Q3F1</accession>
<name>A0ABZ1Q3F1_9ACTN</name>
<protein>
    <submittedName>
        <fullName evidence="2">Uncharacterized protein</fullName>
    </submittedName>
</protein>
<evidence type="ECO:0000256" key="1">
    <source>
        <dbReference type="SAM" id="MobiDB-lite"/>
    </source>
</evidence>
<dbReference type="EMBL" id="CP108036">
    <property type="protein sequence ID" value="WUN77221.1"/>
    <property type="molecule type" value="Genomic_DNA"/>
</dbReference>
<dbReference type="RefSeq" id="WP_266496581.1">
    <property type="nucleotide sequence ID" value="NZ_CP108036.1"/>
</dbReference>
<organism evidence="2 3">
    <name type="scientific">Streptomyces erythrochromogenes</name>
    <dbReference type="NCBI Taxonomy" id="285574"/>
    <lineage>
        <taxon>Bacteria</taxon>
        <taxon>Bacillati</taxon>
        <taxon>Actinomycetota</taxon>
        <taxon>Actinomycetes</taxon>
        <taxon>Kitasatosporales</taxon>
        <taxon>Streptomycetaceae</taxon>
        <taxon>Streptomyces</taxon>
    </lineage>
</organism>
<keyword evidence="3" id="KW-1185">Reference proteome</keyword>
<proteinExistence type="predicted"/>
<evidence type="ECO:0000313" key="3">
    <source>
        <dbReference type="Proteomes" id="UP001432312"/>
    </source>
</evidence>
<evidence type="ECO:0000313" key="2">
    <source>
        <dbReference type="EMBL" id="WUN77221.1"/>
    </source>
</evidence>
<reference evidence="2" key="1">
    <citation type="submission" date="2022-10" db="EMBL/GenBank/DDBJ databases">
        <title>The complete genomes of actinobacterial strains from the NBC collection.</title>
        <authorList>
            <person name="Joergensen T.S."/>
            <person name="Alvarez Arevalo M."/>
            <person name="Sterndorff E.B."/>
            <person name="Faurdal D."/>
            <person name="Vuksanovic O."/>
            <person name="Mourched A.-S."/>
            <person name="Charusanti P."/>
            <person name="Shaw S."/>
            <person name="Blin K."/>
            <person name="Weber T."/>
        </authorList>
    </citation>
    <scope>NUCLEOTIDE SEQUENCE</scope>
    <source>
        <strain evidence="2">NBC_00303</strain>
    </source>
</reference>
<feature type="region of interest" description="Disordered" evidence="1">
    <location>
        <begin position="63"/>
        <end position="86"/>
    </location>
</feature>
<sequence>MNTRRLRGSGYRNRWWTLLKLPDGTIGRVSNISTQGGEKIAGVPDFGCGQHAGCAPGAGAVRGGVPGTGREPAAGAPADSDGTSAP</sequence>